<dbReference type="GO" id="GO:0004519">
    <property type="term" value="F:endonuclease activity"/>
    <property type="evidence" value="ECO:0007669"/>
    <property type="project" value="UniProtKB-KW"/>
</dbReference>
<dbReference type="Gene3D" id="1.10.30.50">
    <property type="match status" value="1"/>
</dbReference>
<evidence type="ECO:0000313" key="3">
    <source>
        <dbReference type="Proteomes" id="UP000006329"/>
    </source>
</evidence>
<protein>
    <submittedName>
        <fullName evidence="2">HNH endonuclease</fullName>
    </submittedName>
</protein>
<dbReference type="Pfam" id="PF14279">
    <property type="entry name" value="HNH_5"/>
    <property type="match status" value="1"/>
</dbReference>
<sequence>MSTNCIYCQLAIRDENKSIEHVIPQALGGVLTIKNVCKKCNNSFGSDLDKHLVDLMQETAIVLNVNRYRGKNPNIQYEDKSSGDLFILRPNKGINAASKISRISEDKYKIYYKDNEDLEKSLEELGKRGNKNLQPDNDSSGGYANPNIVFRFSTGDRVQLRAIAKIAFEFYLALGGDFQFVKHLIPYIQGYAAAFLVFPDYKNYPSKEELWDEEITHSIEIIGGPQTKQLVCKISLFETWNYIVFLSDSFYGHNTYFKHVQNVKGKILENSIEEDKEGSARFISRQDYHEIADYDLFVIQSYNTRLQKLFLFETLRPYFDKELDQDYLGYPKGTLLTKAVAKEIVLKSIKENRLEITDYDDSRFQR</sequence>
<dbReference type="EMBL" id="AHON02000085">
    <property type="protein sequence ID" value="EKO32018.1"/>
    <property type="molecule type" value="Genomic_DNA"/>
</dbReference>
<keyword evidence="3" id="KW-1185">Reference proteome</keyword>
<dbReference type="RefSeq" id="WP_004485312.1">
    <property type="nucleotide sequence ID" value="NZ_AHON02000085.1"/>
</dbReference>
<organism evidence="2 3">
    <name type="scientific">Leptospira santarosai str. MOR084</name>
    <dbReference type="NCBI Taxonomy" id="1049984"/>
    <lineage>
        <taxon>Bacteria</taxon>
        <taxon>Pseudomonadati</taxon>
        <taxon>Spirochaetota</taxon>
        <taxon>Spirochaetia</taxon>
        <taxon>Leptospirales</taxon>
        <taxon>Leptospiraceae</taxon>
        <taxon>Leptospira</taxon>
    </lineage>
</organism>
<reference evidence="2" key="1">
    <citation type="submission" date="2012-10" db="EMBL/GenBank/DDBJ databases">
        <authorList>
            <person name="Harkins D.M."/>
            <person name="Durkin A.S."/>
            <person name="Brinkac L.M."/>
            <person name="Haft D.H."/>
            <person name="Selengut J.D."/>
            <person name="Sanka R."/>
            <person name="DePew J."/>
            <person name="Purushe J."/>
            <person name="Matthias M.A."/>
            <person name="Vinetz J.M."/>
            <person name="Sutton G.G."/>
            <person name="Nierman W.C."/>
            <person name="Fouts D.E."/>
        </authorList>
    </citation>
    <scope>NUCLEOTIDE SEQUENCE [LARGE SCALE GENOMIC DNA]</scope>
    <source>
        <strain evidence="2">MOR084</strain>
    </source>
</reference>
<keyword evidence="2" id="KW-0378">Hydrolase</keyword>
<dbReference type="CDD" id="cd00085">
    <property type="entry name" value="HNHc"/>
    <property type="match status" value="1"/>
</dbReference>
<dbReference type="Proteomes" id="UP000006329">
    <property type="component" value="Unassembled WGS sequence"/>
</dbReference>
<accession>A0A0E2B9J2</accession>
<keyword evidence="2" id="KW-0255">Endonuclease</keyword>
<evidence type="ECO:0000313" key="2">
    <source>
        <dbReference type="EMBL" id="EKO32018.1"/>
    </source>
</evidence>
<evidence type="ECO:0000259" key="1">
    <source>
        <dbReference type="Pfam" id="PF14279"/>
    </source>
</evidence>
<dbReference type="InterPro" id="IPR003615">
    <property type="entry name" value="HNH_nuc"/>
</dbReference>
<dbReference type="InterPro" id="IPR029471">
    <property type="entry name" value="HNH_5"/>
</dbReference>
<feature type="domain" description="HNH endonuclease 5" evidence="1">
    <location>
        <begin position="5"/>
        <end position="53"/>
    </location>
</feature>
<comment type="caution">
    <text evidence="2">The sequence shown here is derived from an EMBL/GenBank/DDBJ whole genome shotgun (WGS) entry which is preliminary data.</text>
</comment>
<keyword evidence="2" id="KW-0540">Nuclease</keyword>
<dbReference type="AlphaFoldDB" id="A0A0E2B9J2"/>
<proteinExistence type="predicted"/>
<name>A0A0E2B9J2_9LEPT</name>
<gene>
    <name evidence="2" type="ORF">LEP1GSC179_0688</name>
</gene>